<gene>
    <name evidence="3" type="ORF">ABNG02_15680</name>
    <name evidence="2" type="ORF">GCM10008994_13530</name>
</gene>
<feature type="region of interest" description="Disordered" evidence="1">
    <location>
        <begin position="46"/>
        <end position="80"/>
    </location>
</feature>
<accession>A0AAV3SR25</accession>
<evidence type="ECO:0000313" key="3">
    <source>
        <dbReference type="EMBL" id="MEZ3168754.1"/>
    </source>
</evidence>
<reference evidence="3 5" key="3">
    <citation type="submission" date="2024-06" db="EMBL/GenBank/DDBJ databases">
        <title>Halorubrum miltondacostae sp. nov., a potential PHA producer isolated from an inland solar saltern in Rio Maior, Portugal.</title>
        <authorList>
            <person name="Albuquerque L."/>
            <person name="Viver T."/>
            <person name="Barroso C."/>
            <person name="Claudino R."/>
            <person name="Galvan M."/>
            <person name="Simoes G."/>
            <person name="Lobo Da Cunha A."/>
            <person name="Egas C."/>
        </authorList>
    </citation>
    <scope>NUCLEOTIDE SEQUENCE [LARGE SCALE GENOMIC DNA]</scope>
    <source>
        <strain evidence="3 5">DSM 18646</strain>
    </source>
</reference>
<evidence type="ECO:0000313" key="2">
    <source>
        <dbReference type="EMBL" id="GAA0539712.1"/>
    </source>
</evidence>
<reference evidence="2" key="2">
    <citation type="submission" date="2023-12" db="EMBL/GenBank/DDBJ databases">
        <authorList>
            <person name="Sun Q."/>
            <person name="Inoue M."/>
        </authorList>
    </citation>
    <scope>NUCLEOTIDE SEQUENCE</scope>
    <source>
        <strain evidence="2">JCM 14265</strain>
    </source>
</reference>
<keyword evidence="5" id="KW-1185">Reference proteome</keyword>
<evidence type="ECO:0000313" key="4">
    <source>
        <dbReference type="Proteomes" id="UP001501425"/>
    </source>
</evidence>
<feature type="compositionally biased region" description="Acidic residues" evidence="1">
    <location>
        <begin position="47"/>
        <end position="79"/>
    </location>
</feature>
<evidence type="ECO:0000256" key="1">
    <source>
        <dbReference type="SAM" id="MobiDB-lite"/>
    </source>
</evidence>
<name>A0AAV3SR25_9EURY</name>
<organism evidence="2 4">
    <name type="scientific">Halorubrum ejinorense</name>
    <dbReference type="NCBI Taxonomy" id="425309"/>
    <lineage>
        <taxon>Archaea</taxon>
        <taxon>Methanobacteriati</taxon>
        <taxon>Methanobacteriota</taxon>
        <taxon>Stenosarchaea group</taxon>
        <taxon>Halobacteria</taxon>
        <taxon>Halobacteriales</taxon>
        <taxon>Haloferacaceae</taxon>
        <taxon>Halorubrum</taxon>
    </lineage>
</organism>
<reference evidence="2" key="1">
    <citation type="journal article" date="2014" name="Int. J. Syst. Evol. Microbiol.">
        <title>Complete genome sequence of Corynebacterium casei LMG S-19264T (=DSM 44701T), isolated from a smear-ripened cheese.</title>
        <authorList>
            <consortium name="US DOE Joint Genome Institute (JGI-PGF)"/>
            <person name="Walter F."/>
            <person name="Albersmeier A."/>
            <person name="Kalinowski J."/>
            <person name="Ruckert C."/>
        </authorList>
    </citation>
    <scope>NUCLEOTIDE SEQUENCE</scope>
    <source>
        <strain evidence="2">JCM 14265</strain>
    </source>
</reference>
<evidence type="ECO:0000313" key="5">
    <source>
        <dbReference type="Proteomes" id="UP001567571"/>
    </source>
</evidence>
<dbReference type="EMBL" id="BAAADQ010000005">
    <property type="protein sequence ID" value="GAA0539712.1"/>
    <property type="molecule type" value="Genomic_DNA"/>
</dbReference>
<sequence>MPYVHYNGGGRYRTSGHLFEEGDVVEVEEDLADYLCEKDEFARVEGDETIDEPEIASEDTVDTLDESEESAESEGFDVDEWTHEHHYQERAEQVRAGEHDEHLDAIAEAESATTVQDAVGERRAELEA</sequence>
<dbReference type="EMBL" id="JBEDNW010000010">
    <property type="protein sequence ID" value="MEZ3168754.1"/>
    <property type="molecule type" value="Genomic_DNA"/>
</dbReference>
<dbReference type="Proteomes" id="UP001501425">
    <property type="component" value="Unassembled WGS sequence"/>
</dbReference>
<dbReference type="Proteomes" id="UP001567571">
    <property type="component" value="Unassembled WGS sequence"/>
</dbReference>
<dbReference type="RefSeq" id="WP_343777729.1">
    <property type="nucleotide sequence ID" value="NZ_BAAADQ010000005.1"/>
</dbReference>
<feature type="compositionally biased region" description="Basic and acidic residues" evidence="1">
    <location>
        <begin position="119"/>
        <end position="128"/>
    </location>
</feature>
<dbReference type="AlphaFoldDB" id="A0AAV3SR25"/>
<comment type="caution">
    <text evidence="2">The sequence shown here is derived from an EMBL/GenBank/DDBJ whole genome shotgun (WGS) entry which is preliminary data.</text>
</comment>
<protein>
    <submittedName>
        <fullName evidence="2">Uncharacterized protein</fullName>
    </submittedName>
</protein>
<proteinExistence type="predicted"/>
<feature type="region of interest" description="Disordered" evidence="1">
    <location>
        <begin position="107"/>
        <end position="128"/>
    </location>
</feature>